<keyword evidence="1" id="KW-0812">Transmembrane</keyword>
<evidence type="ECO:0000313" key="2">
    <source>
        <dbReference type="EMBL" id="MFC4230344.1"/>
    </source>
</evidence>
<dbReference type="Proteomes" id="UP001595906">
    <property type="component" value="Unassembled WGS sequence"/>
</dbReference>
<feature type="transmembrane region" description="Helical" evidence="1">
    <location>
        <begin position="85"/>
        <end position="107"/>
    </location>
</feature>
<proteinExistence type="predicted"/>
<dbReference type="EMBL" id="JBHSDC010000001">
    <property type="protein sequence ID" value="MFC4230344.1"/>
    <property type="molecule type" value="Genomic_DNA"/>
</dbReference>
<accession>A0ABV8PS02</accession>
<feature type="transmembrane region" description="Helical" evidence="1">
    <location>
        <begin position="61"/>
        <end position="79"/>
    </location>
</feature>
<name>A0ABV8PS02_9BACT</name>
<sequence>MSMWLKIPMLLLTYHDIIQWLKGFMLTCPSKKLLHIECPGCGFQRGFFALLEGDFAKSWQLYPAITPIVVLMLFTALHIKFQFRFGAVVIKYLFMLIAGIILTFYIYKIINHKIYC</sequence>
<reference evidence="3" key="1">
    <citation type="journal article" date="2019" name="Int. J. Syst. Evol. Microbiol.">
        <title>The Global Catalogue of Microorganisms (GCM) 10K type strain sequencing project: providing services to taxonomists for standard genome sequencing and annotation.</title>
        <authorList>
            <consortium name="The Broad Institute Genomics Platform"/>
            <consortium name="The Broad Institute Genome Sequencing Center for Infectious Disease"/>
            <person name="Wu L."/>
            <person name="Ma J."/>
        </authorList>
    </citation>
    <scope>NUCLEOTIDE SEQUENCE [LARGE SCALE GENOMIC DNA]</scope>
    <source>
        <strain evidence="3">CECT 8010</strain>
    </source>
</reference>
<keyword evidence="1" id="KW-1133">Transmembrane helix</keyword>
<evidence type="ECO:0000313" key="3">
    <source>
        <dbReference type="Proteomes" id="UP001595906"/>
    </source>
</evidence>
<dbReference type="Pfam" id="PF10825">
    <property type="entry name" value="DUF2752"/>
    <property type="match status" value="1"/>
</dbReference>
<keyword evidence="3" id="KW-1185">Reference proteome</keyword>
<gene>
    <name evidence="2" type="ORF">ACFOW1_00475</name>
</gene>
<keyword evidence="1" id="KW-0472">Membrane</keyword>
<dbReference type="InterPro" id="IPR021215">
    <property type="entry name" value="DUF2752"/>
</dbReference>
<dbReference type="RefSeq" id="WP_379011440.1">
    <property type="nucleotide sequence ID" value="NZ_JBHSDC010000001.1"/>
</dbReference>
<organism evidence="2 3">
    <name type="scientific">Parasediminibacterium paludis</name>
    <dbReference type="NCBI Taxonomy" id="908966"/>
    <lineage>
        <taxon>Bacteria</taxon>
        <taxon>Pseudomonadati</taxon>
        <taxon>Bacteroidota</taxon>
        <taxon>Chitinophagia</taxon>
        <taxon>Chitinophagales</taxon>
        <taxon>Chitinophagaceae</taxon>
        <taxon>Parasediminibacterium</taxon>
    </lineage>
</organism>
<comment type="caution">
    <text evidence="2">The sequence shown here is derived from an EMBL/GenBank/DDBJ whole genome shotgun (WGS) entry which is preliminary data.</text>
</comment>
<protein>
    <submittedName>
        <fullName evidence="2">DUF2752 domain-containing protein</fullName>
    </submittedName>
</protein>
<evidence type="ECO:0000256" key="1">
    <source>
        <dbReference type="SAM" id="Phobius"/>
    </source>
</evidence>